<dbReference type="Gene3D" id="1.20.140.10">
    <property type="entry name" value="Butyryl-CoA Dehydrogenase, subunit A, domain 3"/>
    <property type="match status" value="1"/>
</dbReference>
<dbReference type="Gene3D" id="1.10.3140.10">
    <property type="entry name" value="4-hydroxybutyryl-coa dehydratase, domain 1"/>
    <property type="match status" value="1"/>
</dbReference>
<evidence type="ECO:0000259" key="4">
    <source>
        <dbReference type="Pfam" id="PF03241"/>
    </source>
</evidence>
<gene>
    <name evidence="6" type="ORF">CGL52_00625</name>
</gene>
<dbReference type="InterPro" id="IPR004925">
    <property type="entry name" value="HpaB/PvcC/4-BUDH"/>
</dbReference>
<feature type="domain" description="HpaB/PvcC/4-BUDH N-terminal" evidence="5">
    <location>
        <begin position="5"/>
        <end position="272"/>
    </location>
</feature>
<sequence length="491" mass="57057">MIRRGSDYLESIKQRQPVTYYDGKVVEDVTEHPAFKIPVRTVAQYYDLHWKAGYEDLRAYNPDVGEESSITLVRPRTKEELRKLRTALVKIYDSYFGYFGRSPDYLNVWSTVFCAHADDYFAQVFGSKYAENVVEIYKEHVKGDWFYTHAIVAPMYDRSRPPSKWENPYIMVRVVRETPEGVIVRGAAMISTAAPYSEYIYYLPNLARDQDPAYAIFFSIPSNTKGVVFLARRGFQPRDGLGQFEYPISSRFEESDALLIFNDVLIPWNRIMFYGKPSEIDRFMWHHVQLRTWLNWHFVIQHYSRLKFLAGLAIAVAEAVGIDGFVNVQEKIGEILIYLYLAEAAMIAAEESGVQLERIYRPNTFISMAASFMNMKALPRVHEILRLISAGASIPIPATIRDLENPEERRLIETYLAVKGLNAVERIKLFNILWDVIGSEAGLRYEQYDRFSRGDPTVWWAKFYSEVHKERKQEFVKIVKELMGQMPNPKT</sequence>
<dbReference type="PANTHER" id="PTHR36117:SF3">
    <property type="entry name" value="4-HYDROXYPHENYLACETATE 3-MONOOXYGENASE-RELATED"/>
    <property type="match status" value="1"/>
</dbReference>
<dbReference type="OrthoDB" id="32865at2157"/>
<dbReference type="AlphaFoldDB" id="A0A371R793"/>
<dbReference type="SUPFAM" id="SSF47203">
    <property type="entry name" value="Acyl-CoA dehydrogenase C-terminal domain-like"/>
    <property type="match status" value="1"/>
</dbReference>
<evidence type="ECO:0000256" key="1">
    <source>
        <dbReference type="ARBA" id="ARBA00022630"/>
    </source>
</evidence>
<proteinExistence type="predicted"/>
<protein>
    <submittedName>
        <fullName evidence="6">4-hydroxyphenylacetate 3-hydroxylase</fullName>
    </submittedName>
</protein>
<dbReference type="EMBL" id="NMUF01000001">
    <property type="protein sequence ID" value="RFB00396.1"/>
    <property type="molecule type" value="Genomic_DNA"/>
</dbReference>
<dbReference type="InterPro" id="IPR009100">
    <property type="entry name" value="AcylCoA_DH/oxidase_NM_dom_sf"/>
</dbReference>
<dbReference type="PIRSF" id="PIRSF000331">
    <property type="entry name" value="HpaA_HpaB"/>
    <property type="match status" value="1"/>
</dbReference>
<dbReference type="SUPFAM" id="SSF56645">
    <property type="entry name" value="Acyl-CoA dehydrogenase NM domain-like"/>
    <property type="match status" value="1"/>
</dbReference>
<keyword evidence="1" id="KW-0285">Flavoprotein</keyword>
<dbReference type="GO" id="GO:0016627">
    <property type="term" value="F:oxidoreductase activity, acting on the CH-CH group of donors"/>
    <property type="evidence" value="ECO:0007669"/>
    <property type="project" value="InterPro"/>
</dbReference>
<dbReference type="InterPro" id="IPR036250">
    <property type="entry name" value="AcylCo_DH-like_C"/>
</dbReference>
<dbReference type="Pfam" id="PF11794">
    <property type="entry name" value="HpaB_N"/>
    <property type="match status" value="1"/>
</dbReference>
<feature type="domain" description="HpaB/PvcC/4-BUDH C-terminal" evidence="4">
    <location>
        <begin position="284"/>
        <end position="477"/>
    </location>
</feature>
<dbReference type="Pfam" id="PF03241">
    <property type="entry name" value="HpaB"/>
    <property type="match status" value="1"/>
</dbReference>
<dbReference type="RefSeq" id="WP_116430358.1">
    <property type="nucleotide sequence ID" value="NZ_NMUF01000001.1"/>
</dbReference>
<evidence type="ECO:0000256" key="2">
    <source>
        <dbReference type="ARBA" id="ARBA00022827"/>
    </source>
</evidence>
<dbReference type="PANTHER" id="PTHR36117">
    <property type="entry name" value="4-HYDROXYPHENYLACETATE 3-MONOOXYGENASE-RELATED"/>
    <property type="match status" value="1"/>
</dbReference>
<evidence type="ECO:0000313" key="6">
    <source>
        <dbReference type="EMBL" id="RFB00396.1"/>
    </source>
</evidence>
<keyword evidence="2" id="KW-0274">FAD</keyword>
<dbReference type="InterPro" id="IPR024719">
    <property type="entry name" value="HpaB/PvcC/4-BUDH_C"/>
</dbReference>
<evidence type="ECO:0000259" key="5">
    <source>
        <dbReference type="Pfam" id="PF11794"/>
    </source>
</evidence>
<reference evidence="6 7" key="1">
    <citation type="submission" date="2017-07" db="EMBL/GenBank/DDBJ databases">
        <title>Draft genome sequence of aerobic hyperthermophilic archaea, Pyrobaculum aerophilum YKB31 and YKB32.</title>
        <authorList>
            <person name="Mochizuki T."/>
            <person name="Berliner A.J."/>
            <person name="Yoshida-Takashima Y."/>
            <person name="Takaki Y."/>
            <person name="Nunoura T."/>
            <person name="Takai K."/>
        </authorList>
    </citation>
    <scope>NUCLEOTIDE SEQUENCE [LARGE SCALE GENOMIC DNA]</scope>
    <source>
        <strain evidence="6 7">YKB32</strain>
    </source>
</reference>
<evidence type="ECO:0000313" key="7">
    <source>
        <dbReference type="Proteomes" id="UP000256877"/>
    </source>
</evidence>
<accession>A0A371R793</accession>
<evidence type="ECO:0000256" key="3">
    <source>
        <dbReference type="ARBA" id="ARBA00023002"/>
    </source>
</evidence>
<dbReference type="Gene3D" id="2.40.110.10">
    <property type="entry name" value="Butyryl-CoA Dehydrogenase, subunit A, domain 2"/>
    <property type="match status" value="1"/>
</dbReference>
<dbReference type="Proteomes" id="UP000256877">
    <property type="component" value="Unassembled WGS sequence"/>
</dbReference>
<dbReference type="InterPro" id="IPR046373">
    <property type="entry name" value="Acyl-CoA_Oxase/DH_mid-dom_sf"/>
</dbReference>
<keyword evidence="3" id="KW-0560">Oxidoreductase</keyword>
<name>A0A371R793_9CREN</name>
<organism evidence="6 7">
    <name type="scientific">Pyrobaculum aerophilum</name>
    <dbReference type="NCBI Taxonomy" id="13773"/>
    <lineage>
        <taxon>Archaea</taxon>
        <taxon>Thermoproteota</taxon>
        <taxon>Thermoprotei</taxon>
        <taxon>Thermoproteales</taxon>
        <taxon>Thermoproteaceae</taxon>
        <taxon>Pyrobaculum</taxon>
    </lineage>
</organism>
<dbReference type="InterPro" id="IPR024674">
    <property type="entry name" value="HpaB/PvcC/4-BUDH_N"/>
</dbReference>
<comment type="caution">
    <text evidence="6">The sequence shown here is derived from an EMBL/GenBank/DDBJ whole genome shotgun (WGS) entry which is preliminary data.</text>
</comment>